<reference evidence="1 2" key="1">
    <citation type="submission" date="2021-06" db="EMBL/GenBank/DDBJ databases">
        <authorList>
            <person name="Palmer J.M."/>
        </authorList>
    </citation>
    <scope>NUCLEOTIDE SEQUENCE [LARGE SCALE GENOMIC DNA]</scope>
    <source>
        <strain evidence="2">if_2019</strain>
        <tissue evidence="1">Muscle</tissue>
    </source>
</reference>
<sequence length="113" mass="13176">MGNREEKYISELSPQRCFNNLKQQFDGACLGSKIIVKSPEKGEKLFLKETKWFHSLKLCTLIFKQDPKLKQDKIEYSIADTIRGEAEMFFSNLVFRVSLNFYVANVCPFRLSI</sequence>
<proteinExistence type="predicted"/>
<accession>A0ABV0U9G4</accession>
<protein>
    <submittedName>
        <fullName evidence="1">Uncharacterized protein</fullName>
    </submittedName>
</protein>
<name>A0ABV0U9G4_9TELE</name>
<organism evidence="1 2">
    <name type="scientific">Ilyodon furcidens</name>
    <name type="common">goldbreast splitfin</name>
    <dbReference type="NCBI Taxonomy" id="33524"/>
    <lineage>
        <taxon>Eukaryota</taxon>
        <taxon>Metazoa</taxon>
        <taxon>Chordata</taxon>
        <taxon>Craniata</taxon>
        <taxon>Vertebrata</taxon>
        <taxon>Euteleostomi</taxon>
        <taxon>Actinopterygii</taxon>
        <taxon>Neopterygii</taxon>
        <taxon>Teleostei</taxon>
        <taxon>Neoteleostei</taxon>
        <taxon>Acanthomorphata</taxon>
        <taxon>Ovalentaria</taxon>
        <taxon>Atherinomorphae</taxon>
        <taxon>Cyprinodontiformes</taxon>
        <taxon>Goodeidae</taxon>
        <taxon>Ilyodon</taxon>
    </lineage>
</organism>
<keyword evidence="2" id="KW-1185">Reference proteome</keyword>
<evidence type="ECO:0000313" key="1">
    <source>
        <dbReference type="EMBL" id="MEQ2241227.1"/>
    </source>
</evidence>
<dbReference type="Proteomes" id="UP001482620">
    <property type="component" value="Unassembled WGS sequence"/>
</dbReference>
<comment type="caution">
    <text evidence="1">The sequence shown here is derived from an EMBL/GenBank/DDBJ whole genome shotgun (WGS) entry which is preliminary data.</text>
</comment>
<evidence type="ECO:0000313" key="2">
    <source>
        <dbReference type="Proteomes" id="UP001482620"/>
    </source>
</evidence>
<dbReference type="EMBL" id="JAHRIQ010060554">
    <property type="protein sequence ID" value="MEQ2241227.1"/>
    <property type="molecule type" value="Genomic_DNA"/>
</dbReference>
<gene>
    <name evidence="1" type="ORF">ILYODFUR_023198</name>
</gene>